<dbReference type="InterPro" id="IPR018979">
    <property type="entry name" value="FERM_N"/>
</dbReference>
<feature type="domain" description="FERM" evidence="4">
    <location>
        <begin position="50"/>
        <end position="330"/>
    </location>
</feature>
<evidence type="ECO:0000256" key="1">
    <source>
        <dbReference type="ARBA" id="ARBA00022658"/>
    </source>
</evidence>
<name>A0A8C5C1V7_GADMO</name>
<dbReference type="InterPro" id="IPR000299">
    <property type="entry name" value="FERM_domain"/>
</dbReference>
<dbReference type="Pfam" id="PF09379">
    <property type="entry name" value="FERM_N"/>
    <property type="match status" value="1"/>
</dbReference>
<dbReference type="InterPro" id="IPR000798">
    <property type="entry name" value="Ez/rad/moesin-like"/>
</dbReference>
<dbReference type="InterPro" id="IPR035963">
    <property type="entry name" value="FERM_2"/>
</dbReference>
<feature type="region of interest" description="Disordered" evidence="3">
    <location>
        <begin position="363"/>
        <end position="383"/>
    </location>
</feature>
<feature type="compositionally biased region" description="Basic and acidic residues" evidence="3">
    <location>
        <begin position="586"/>
        <end position="602"/>
    </location>
</feature>
<dbReference type="SUPFAM" id="SSF50729">
    <property type="entry name" value="PH domain-like"/>
    <property type="match status" value="1"/>
</dbReference>
<dbReference type="InterPro" id="IPR051835">
    <property type="entry name" value="RAC1-GEF"/>
</dbReference>
<feature type="region of interest" description="Disordered" evidence="3">
    <location>
        <begin position="568"/>
        <end position="613"/>
    </location>
</feature>
<dbReference type="InterPro" id="IPR019749">
    <property type="entry name" value="Band_41_domain"/>
</dbReference>
<reference evidence="5" key="1">
    <citation type="submission" date="2025-08" db="UniProtKB">
        <authorList>
            <consortium name="Ensembl"/>
        </authorList>
    </citation>
    <scope>IDENTIFICATION</scope>
</reference>
<dbReference type="SUPFAM" id="SSF54236">
    <property type="entry name" value="Ubiquitin-like"/>
    <property type="match status" value="1"/>
</dbReference>
<dbReference type="InterPro" id="IPR019747">
    <property type="entry name" value="FERM_CS"/>
</dbReference>
<dbReference type="Pfam" id="PF00373">
    <property type="entry name" value="FERM_M"/>
    <property type="match status" value="1"/>
</dbReference>
<reference evidence="5" key="2">
    <citation type="submission" date="2025-09" db="UniProtKB">
        <authorList>
            <consortium name="Ensembl"/>
        </authorList>
    </citation>
    <scope>IDENTIFICATION</scope>
</reference>
<dbReference type="FunFam" id="2.30.29.30:FF:000002">
    <property type="entry name" value="Band 4.1-like protein 5 isoform 1"/>
    <property type="match status" value="1"/>
</dbReference>
<dbReference type="FunFam" id="1.20.80.10:FF:000005">
    <property type="entry name" value="FERM, RhoGEF and pleckstrin domain-containing protein 1"/>
    <property type="match status" value="1"/>
</dbReference>
<keyword evidence="1" id="KW-0344">Guanine-nucleotide releasing factor</keyword>
<feature type="region of interest" description="Disordered" evidence="3">
    <location>
        <begin position="414"/>
        <end position="509"/>
    </location>
</feature>
<keyword evidence="6" id="KW-1185">Reference proteome</keyword>
<evidence type="ECO:0000259" key="4">
    <source>
        <dbReference type="PROSITE" id="PS50057"/>
    </source>
</evidence>
<dbReference type="InterPro" id="IPR041788">
    <property type="entry name" value="FARP1/FARP2/FRMD7_FERM_C"/>
</dbReference>
<dbReference type="Pfam" id="PF08736">
    <property type="entry name" value="FA"/>
    <property type="match status" value="1"/>
</dbReference>
<dbReference type="Gene3D" id="3.10.20.90">
    <property type="entry name" value="Phosphatidylinositol 3-kinase Catalytic Subunit, Chain A, domain 1"/>
    <property type="match status" value="1"/>
</dbReference>
<dbReference type="InterPro" id="IPR018980">
    <property type="entry name" value="FERM_PH-like_C"/>
</dbReference>
<accession>A0A8C5C1V7</accession>
<dbReference type="GO" id="GO:0008092">
    <property type="term" value="F:cytoskeletal protein binding"/>
    <property type="evidence" value="ECO:0007669"/>
    <property type="project" value="InterPro"/>
</dbReference>
<dbReference type="Ensembl" id="ENSGMOT00000032507.1">
    <property type="protein sequence ID" value="ENSGMOP00000055405.1"/>
    <property type="gene ID" value="ENSGMOG00000009900.2"/>
</dbReference>
<dbReference type="GO" id="GO:0005085">
    <property type="term" value="F:guanyl-nucleotide exchange factor activity"/>
    <property type="evidence" value="ECO:0007669"/>
    <property type="project" value="UniProtKB-KW"/>
</dbReference>
<dbReference type="Pfam" id="PF09380">
    <property type="entry name" value="FERM_C"/>
    <property type="match status" value="1"/>
</dbReference>
<evidence type="ECO:0000313" key="5">
    <source>
        <dbReference type="Ensembl" id="ENSGMOP00000055405.1"/>
    </source>
</evidence>
<dbReference type="Gene3D" id="1.20.80.10">
    <property type="match status" value="1"/>
</dbReference>
<feature type="compositionally biased region" description="Low complexity" evidence="3">
    <location>
        <begin position="458"/>
        <end position="482"/>
    </location>
</feature>
<dbReference type="SMART" id="SM01195">
    <property type="entry name" value="FA"/>
    <property type="match status" value="1"/>
</dbReference>
<dbReference type="PANTHER" id="PTHR45858:SF4">
    <property type="entry name" value="FERM, ARHGEF AND PLECKSTRIN DOMAIN-CONTAINING PROTEIN 2"/>
    <property type="match status" value="1"/>
</dbReference>
<dbReference type="SUPFAM" id="SSF47031">
    <property type="entry name" value="Second domain of FERM"/>
    <property type="match status" value="1"/>
</dbReference>
<dbReference type="InterPro" id="IPR014352">
    <property type="entry name" value="FERM/acyl-CoA-bd_prot_sf"/>
</dbReference>
<feature type="region of interest" description="Disordered" evidence="3">
    <location>
        <begin position="688"/>
        <end position="724"/>
    </location>
</feature>
<dbReference type="PRINTS" id="PR00935">
    <property type="entry name" value="BAND41"/>
</dbReference>
<evidence type="ECO:0000313" key="6">
    <source>
        <dbReference type="Proteomes" id="UP000694546"/>
    </source>
</evidence>
<dbReference type="InterPro" id="IPR019748">
    <property type="entry name" value="FERM_central"/>
</dbReference>
<dbReference type="Proteomes" id="UP000694546">
    <property type="component" value="Chromosome 12"/>
</dbReference>
<dbReference type="PROSITE" id="PS00660">
    <property type="entry name" value="FERM_1"/>
    <property type="match status" value="1"/>
</dbReference>
<feature type="compositionally biased region" description="Low complexity" evidence="3">
    <location>
        <begin position="696"/>
        <end position="715"/>
    </location>
</feature>
<dbReference type="CDD" id="cd13193">
    <property type="entry name" value="FERM_C_FARP1-like"/>
    <property type="match status" value="1"/>
</dbReference>
<dbReference type="PANTHER" id="PTHR45858">
    <property type="entry name" value="FERM DOMAIN CONTAINING PROTEIN"/>
    <property type="match status" value="1"/>
</dbReference>
<feature type="compositionally biased region" description="Gly residues" evidence="3">
    <location>
        <begin position="486"/>
        <end position="506"/>
    </location>
</feature>
<dbReference type="InterPro" id="IPR011993">
    <property type="entry name" value="PH-like_dom_sf"/>
</dbReference>
<dbReference type="SMART" id="SM00295">
    <property type="entry name" value="B41"/>
    <property type="match status" value="1"/>
</dbReference>
<dbReference type="InterPro" id="IPR014847">
    <property type="entry name" value="FA"/>
</dbReference>
<gene>
    <name evidence="5" type="primary">FARP2</name>
</gene>
<dbReference type="CDD" id="cd14473">
    <property type="entry name" value="FERM_B-lobe"/>
    <property type="match status" value="1"/>
</dbReference>
<dbReference type="AlphaFoldDB" id="A0A8C5C1V7"/>
<proteinExistence type="predicted"/>
<dbReference type="FunFam" id="3.10.20.90:FF:000040">
    <property type="entry name" value="FERM, RhoGEF and pleckstrin domain-containing protein"/>
    <property type="match status" value="1"/>
</dbReference>
<dbReference type="PRINTS" id="PR00661">
    <property type="entry name" value="ERMFAMILY"/>
</dbReference>
<evidence type="ECO:0000256" key="2">
    <source>
        <dbReference type="ARBA" id="ARBA00022737"/>
    </source>
</evidence>
<organism evidence="5 6">
    <name type="scientific">Gadus morhua</name>
    <name type="common">Atlantic cod</name>
    <dbReference type="NCBI Taxonomy" id="8049"/>
    <lineage>
        <taxon>Eukaryota</taxon>
        <taxon>Metazoa</taxon>
        <taxon>Chordata</taxon>
        <taxon>Craniata</taxon>
        <taxon>Vertebrata</taxon>
        <taxon>Euteleostomi</taxon>
        <taxon>Actinopterygii</taxon>
        <taxon>Neopterygii</taxon>
        <taxon>Teleostei</taxon>
        <taxon>Neoteleostei</taxon>
        <taxon>Acanthomorphata</taxon>
        <taxon>Zeiogadaria</taxon>
        <taxon>Gadariae</taxon>
        <taxon>Gadiformes</taxon>
        <taxon>Gadoidei</taxon>
        <taxon>Gadidae</taxon>
        <taxon>Gadus</taxon>
    </lineage>
</organism>
<dbReference type="InterPro" id="IPR029071">
    <property type="entry name" value="Ubiquitin-like_domsf"/>
</dbReference>
<dbReference type="PROSITE" id="PS50057">
    <property type="entry name" value="FERM_3"/>
    <property type="match status" value="1"/>
</dbReference>
<dbReference type="SMART" id="SM01196">
    <property type="entry name" value="FERM_C"/>
    <property type="match status" value="1"/>
</dbReference>
<evidence type="ECO:0000256" key="3">
    <source>
        <dbReference type="SAM" id="MobiDB-lite"/>
    </source>
</evidence>
<dbReference type="Gene3D" id="2.30.29.30">
    <property type="entry name" value="Pleckstrin-homology domain (PH domain)/Phosphotyrosine-binding domain (PTB)"/>
    <property type="match status" value="1"/>
</dbReference>
<feature type="compositionally biased region" description="Pro residues" evidence="3">
    <location>
        <begin position="414"/>
        <end position="437"/>
    </location>
</feature>
<dbReference type="GeneTree" id="ENSGT00940000158642"/>
<sequence length="757" mass="82424">MGELEGSYRVIQTPGTRLGAPFNAGISTLEAGQALSANMSAAGKNYGRGLQMRVVGLDESQEFYDMETKSLGQTLLSEVFQRGNLIENDYFGLEFQNTQMNWVWLEPIKPIVRQVRRPANTLFRLSVKFFPPDPGQIQEEYTRYLFSLQMKRDLMEARLLCTENTGALLASHLVQSEIGDYDELGDRDYLRLNTLLPYQDKVQDRIMDFHRRHLGQTPAESDFQVLEIARKLEMYGVRFHPASDREGTKINLSVAHMGLQVFQGNTRINTFNWSKIRKLSFKRKRFLIKLHPEVHGPHQDTLEFLMGSRDQCKIFWKNCVEHHSFFRLLDQPLPPTKAILFSRGSSFRYSGRTQKQLVDYVRDSGTKRTPYQRRNSKIRSSARSLAYDMPKLVRNGTGNTPECHPHIMICSPPLSSPSPPPLLPPSLPPSPPPPPSRTCPSATVCGARGPGPRPRRPSPTSTPSSPAPPCSAQSSTPPSQTPHNGGQQGGRRGAGPGGRVGGGGGVSVRSMGVLTPAAFQAEMMRSAPAAAAFPRALPPLRVSEEFIDDDPAEISFYGGAALQAYALEGPLGAPRDPDDDDDDGDSVDRYGYGEEAGPHGDDPGAAYSLDDLSVGGGRYGDGGLGRSETSSLVNNRSECSSLDHLGGLSSNPSGASSLVNFPAYSERSETGSAVQFSDLLEQLEQLSYPPTATDEPPSSSDSDGSDWGSDGGLPPEQSLFYSNPLTGAGGIDSFLLQCHSLQALALAEPPGPAPLKM</sequence>
<keyword evidence="2" id="KW-0677">Repeat</keyword>
<protein>
    <submittedName>
        <fullName evidence="5">FERM, ARH/RhoGEF and pleckstrin domain protein 2</fullName>
    </submittedName>
</protein>